<dbReference type="InterPro" id="IPR018497">
    <property type="entry name" value="Peptidase_M13_C"/>
</dbReference>
<evidence type="ECO:0000313" key="12">
    <source>
        <dbReference type="Proteomes" id="UP001596116"/>
    </source>
</evidence>
<dbReference type="InterPro" id="IPR042089">
    <property type="entry name" value="Peptidase_M13_dom_2"/>
</dbReference>
<evidence type="ECO:0000259" key="10">
    <source>
        <dbReference type="Pfam" id="PF05649"/>
    </source>
</evidence>
<proteinExistence type="inferred from homology"/>
<dbReference type="Gene3D" id="3.40.390.10">
    <property type="entry name" value="Collagenase (Catalytic Domain)"/>
    <property type="match status" value="1"/>
</dbReference>
<protein>
    <submittedName>
        <fullName evidence="11">M13 family metallopeptidase</fullName>
    </submittedName>
</protein>
<gene>
    <name evidence="11" type="ORF">ACFMB1_14210</name>
</gene>
<accession>A0ABW1L1R2</accession>
<evidence type="ECO:0000256" key="5">
    <source>
        <dbReference type="ARBA" id="ARBA00022801"/>
    </source>
</evidence>
<sequence length="689" mass="76464">MKRFLLCGVAVFALAACGQNKDQQSGAEADKTEMAAATTTPELGDFGVDLADIDPEVDPGDDFFRYVNGKWLDTFEIPEEFSSYGSFTVLFERSEDRVKSIIEDAAKSDARPGSLEQKIGEYYASFLDTAAIDAKGFAVVADDFAKIDAAQNHEDIAALLGNPRIGADSPVGAFISVDSKQTDQYTVYLTQAGLGMPNRDYYLDDKFADKRPKYLAYIEKALTLTGVDDAAAKAQSILDVETKMAEAHWEPAKRRNRDLTYNLKTRDELKAFAPEMPWDAAFDAAGLGDVSSFIVREDDAIQNLAKIFAETPVETWKAYMKFHLLNANAAVLPSDLDEASFAFFGTELRGTPKQRERWKRGVAAVNDAMGEAVGKVYVETYFPASSKEQMQDLVANLRAALSQRIDTLPWMGDETKSQAQAKLQKFTPKIGYPDKWRDYSDLTVAEGEAYENTLAANVFEWNWSISRLGGPVDKTEWGMNPQTVNAYYSPPRNEIVFPAAILQAPFFDPNADPAVNYGGIGAVIGHEIGHGFDDQGRKSDGDGVLRDWWTQEDAANFHVLTEKLGAQYATYEPVPGFHVNPELTMGENIGDVGGLAMAYHAYKLSLNGDEAPVLDGYTGDQRFFLAWAQVWKRLNREEALKNQVATDPHSPARYRVNGVVRNMDAWYDAFSVTEEDDLYLPPADRVQIW</sequence>
<keyword evidence="3" id="KW-0645">Protease</keyword>
<dbReference type="SUPFAM" id="SSF55486">
    <property type="entry name" value="Metalloproteases ('zincins'), catalytic domain"/>
    <property type="match status" value="1"/>
</dbReference>
<organism evidence="11 12">
    <name type="scientific">Hyphococcus aureus</name>
    <dbReference type="NCBI Taxonomy" id="2666033"/>
    <lineage>
        <taxon>Bacteria</taxon>
        <taxon>Pseudomonadati</taxon>
        <taxon>Pseudomonadota</taxon>
        <taxon>Alphaproteobacteria</taxon>
        <taxon>Parvularculales</taxon>
        <taxon>Parvularculaceae</taxon>
        <taxon>Hyphococcus</taxon>
    </lineage>
</organism>
<dbReference type="PANTHER" id="PTHR11733">
    <property type="entry name" value="ZINC METALLOPROTEASE FAMILY M13 NEPRILYSIN-RELATED"/>
    <property type="match status" value="1"/>
</dbReference>
<keyword evidence="12" id="KW-1185">Reference proteome</keyword>
<dbReference type="Gene3D" id="1.10.1380.10">
    <property type="entry name" value="Neutral endopeptidase , domain2"/>
    <property type="match status" value="1"/>
</dbReference>
<evidence type="ECO:0000256" key="8">
    <source>
        <dbReference type="SAM" id="SignalP"/>
    </source>
</evidence>
<keyword evidence="7" id="KW-0482">Metalloprotease</keyword>
<evidence type="ECO:0000256" key="2">
    <source>
        <dbReference type="ARBA" id="ARBA00007357"/>
    </source>
</evidence>
<keyword evidence="4" id="KW-0479">Metal-binding</keyword>
<evidence type="ECO:0000256" key="6">
    <source>
        <dbReference type="ARBA" id="ARBA00022833"/>
    </source>
</evidence>
<keyword evidence="8" id="KW-0732">Signal</keyword>
<dbReference type="Pfam" id="PF01431">
    <property type="entry name" value="Peptidase_M13"/>
    <property type="match status" value="1"/>
</dbReference>
<dbReference type="PROSITE" id="PS51257">
    <property type="entry name" value="PROKAR_LIPOPROTEIN"/>
    <property type="match status" value="1"/>
</dbReference>
<evidence type="ECO:0000256" key="1">
    <source>
        <dbReference type="ARBA" id="ARBA00001947"/>
    </source>
</evidence>
<reference evidence="11 12" key="1">
    <citation type="submission" date="2024-09" db="EMBL/GenBank/DDBJ databases">
        <authorList>
            <person name="Zhang Z.-H."/>
        </authorList>
    </citation>
    <scope>NUCLEOTIDE SEQUENCE [LARGE SCALE GENOMIC DNA]</scope>
    <source>
        <strain evidence="11 12">HHTR114</strain>
    </source>
</reference>
<keyword evidence="5" id="KW-0378">Hydrolase</keyword>
<dbReference type="EMBL" id="JBHPON010000002">
    <property type="protein sequence ID" value="MFC6036708.1"/>
    <property type="molecule type" value="Genomic_DNA"/>
</dbReference>
<feature type="domain" description="Peptidase M13 C-terminal" evidence="9">
    <location>
        <begin position="485"/>
        <end position="685"/>
    </location>
</feature>
<evidence type="ECO:0000256" key="4">
    <source>
        <dbReference type="ARBA" id="ARBA00022723"/>
    </source>
</evidence>
<dbReference type="PRINTS" id="PR00786">
    <property type="entry name" value="NEPRILYSIN"/>
</dbReference>
<dbReference type="InterPro" id="IPR000718">
    <property type="entry name" value="Peptidase_M13"/>
</dbReference>
<evidence type="ECO:0000259" key="9">
    <source>
        <dbReference type="Pfam" id="PF01431"/>
    </source>
</evidence>
<dbReference type="RefSeq" id="WP_379882052.1">
    <property type="nucleotide sequence ID" value="NZ_JBHPON010000002.1"/>
</dbReference>
<evidence type="ECO:0000256" key="3">
    <source>
        <dbReference type="ARBA" id="ARBA00022670"/>
    </source>
</evidence>
<evidence type="ECO:0000313" key="11">
    <source>
        <dbReference type="EMBL" id="MFC6036708.1"/>
    </source>
</evidence>
<dbReference type="CDD" id="cd08662">
    <property type="entry name" value="M13"/>
    <property type="match status" value="1"/>
</dbReference>
<comment type="similarity">
    <text evidence="2">Belongs to the peptidase M13 family.</text>
</comment>
<dbReference type="PANTHER" id="PTHR11733:SF167">
    <property type="entry name" value="FI17812P1-RELATED"/>
    <property type="match status" value="1"/>
</dbReference>
<comment type="caution">
    <text evidence="11">The sequence shown here is derived from an EMBL/GenBank/DDBJ whole genome shotgun (WGS) entry which is preliminary data.</text>
</comment>
<dbReference type="PROSITE" id="PS51885">
    <property type="entry name" value="NEPRILYSIN"/>
    <property type="match status" value="1"/>
</dbReference>
<dbReference type="InterPro" id="IPR024079">
    <property type="entry name" value="MetalloPept_cat_dom_sf"/>
</dbReference>
<comment type="cofactor">
    <cofactor evidence="1">
        <name>Zn(2+)</name>
        <dbReference type="ChEBI" id="CHEBI:29105"/>
    </cofactor>
</comment>
<feature type="chain" id="PRO_5045732101" evidence="8">
    <location>
        <begin position="16"/>
        <end position="689"/>
    </location>
</feature>
<dbReference type="InterPro" id="IPR008753">
    <property type="entry name" value="Peptidase_M13_N"/>
</dbReference>
<feature type="domain" description="Peptidase M13 N-terminal" evidence="10">
    <location>
        <begin position="59"/>
        <end position="433"/>
    </location>
</feature>
<name>A0ABW1L1R2_9PROT</name>
<dbReference type="Proteomes" id="UP001596116">
    <property type="component" value="Unassembled WGS sequence"/>
</dbReference>
<feature type="signal peptide" evidence="8">
    <location>
        <begin position="1"/>
        <end position="15"/>
    </location>
</feature>
<keyword evidence="6" id="KW-0862">Zinc</keyword>
<dbReference type="Pfam" id="PF05649">
    <property type="entry name" value="Peptidase_M13_N"/>
    <property type="match status" value="1"/>
</dbReference>
<evidence type="ECO:0000256" key="7">
    <source>
        <dbReference type="ARBA" id="ARBA00023049"/>
    </source>
</evidence>